<protein>
    <submittedName>
        <fullName evidence="3">Flavin reductase family protein</fullName>
    </submittedName>
</protein>
<reference evidence="3" key="2">
    <citation type="journal article" date="2021" name="PeerJ">
        <title>Extensive microbial diversity within the chicken gut microbiome revealed by metagenomics and culture.</title>
        <authorList>
            <person name="Gilroy R."/>
            <person name="Ravi A."/>
            <person name="Getino M."/>
            <person name="Pursley I."/>
            <person name="Horton D.L."/>
            <person name="Alikhan N.F."/>
            <person name="Baker D."/>
            <person name="Gharbi K."/>
            <person name="Hall N."/>
            <person name="Watson M."/>
            <person name="Adriaenssens E.M."/>
            <person name="Foster-Nyarko E."/>
            <person name="Jarju S."/>
            <person name="Secka A."/>
            <person name="Antonio M."/>
            <person name="Oren A."/>
            <person name="Chaudhuri R.R."/>
            <person name="La Ragione R."/>
            <person name="Hildebrand F."/>
            <person name="Pallen M.J."/>
        </authorList>
    </citation>
    <scope>NUCLEOTIDE SEQUENCE</scope>
    <source>
        <strain evidence="3">13361</strain>
    </source>
</reference>
<name>A0A9D1CLG4_9FIRM</name>
<proteinExistence type="inferred from homology"/>
<dbReference type="SUPFAM" id="SSF50475">
    <property type="entry name" value="FMN-binding split barrel"/>
    <property type="match status" value="1"/>
</dbReference>
<evidence type="ECO:0000313" key="3">
    <source>
        <dbReference type="EMBL" id="HIQ67731.1"/>
    </source>
</evidence>
<dbReference type="Proteomes" id="UP000886796">
    <property type="component" value="Unassembled WGS sequence"/>
</dbReference>
<comment type="caution">
    <text evidence="3">The sequence shown here is derived from an EMBL/GenBank/DDBJ whole genome shotgun (WGS) entry which is preliminary data.</text>
</comment>
<reference evidence="3" key="1">
    <citation type="submission" date="2020-10" db="EMBL/GenBank/DDBJ databases">
        <authorList>
            <person name="Gilroy R."/>
        </authorList>
    </citation>
    <scope>NUCLEOTIDE SEQUENCE</scope>
    <source>
        <strain evidence="3">13361</strain>
    </source>
</reference>
<dbReference type="PANTHER" id="PTHR43567">
    <property type="entry name" value="FLAVOREDOXIN-RELATED-RELATED"/>
    <property type="match status" value="1"/>
</dbReference>
<dbReference type="EMBL" id="DVFK01000064">
    <property type="protein sequence ID" value="HIQ67731.1"/>
    <property type="molecule type" value="Genomic_DNA"/>
</dbReference>
<evidence type="ECO:0000313" key="4">
    <source>
        <dbReference type="Proteomes" id="UP000886796"/>
    </source>
</evidence>
<sequence length="175" mass="19590">MKKAIDLWAHAGEILEAVGKGVLLTTKVGDRVNTMTIGWGTLGIEWKTPIFTAFVRESRLTREFLDKNPEFTVNIPVGGDVKEILGVCGTRSGRDMDKIAQLGLHLEEPEHISVPGIRELPLTLECKVIYRQDQDLAAITPENIRRFYPPVPPQEQGDHHIAYYGQILGAYLIED</sequence>
<gene>
    <name evidence="3" type="ORF">IAB74_04375</name>
</gene>
<dbReference type="InterPro" id="IPR002563">
    <property type="entry name" value="Flavin_Rdtase-like_dom"/>
</dbReference>
<dbReference type="InterPro" id="IPR052174">
    <property type="entry name" value="Flavoredoxin"/>
</dbReference>
<accession>A0A9D1CLG4</accession>
<evidence type="ECO:0000256" key="1">
    <source>
        <dbReference type="ARBA" id="ARBA00038054"/>
    </source>
</evidence>
<dbReference type="AlphaFoldDB" id="A0A9D1CLG4"/>
<dbReference type="Gene3D" id="2.30.110.10">
    <property type="entry name" value="Electron Transport, Fmn-binding Protein, Chain A"/>
    <property type="match status" value="1"/>
</dbReference>
<dbReference type="GO" id="GO:0010181">
    <property type="term" value="F:FMN binding"/>
    <property type="evidence" value="ECO:0007669"/>
    <property type="project" value="InterPro"/>
</dbReference>
<organism evidence="3 4">
    <name type="scientific">Candidatus Faecousia excrementigallinarum</name>
    <dbReference type="NCBI Taxonomy" id="2840806"/>
    <lineage>
        <taxon>Bacteria</taxon>
        <taxon>Bacillati</taxon>
        <taxon>Bacillota</taxon>
        <taxon>Clostridia</taxon>
        <taxon>Eubacteriales</taxon>
        <taxon>Oscillospiraceae</taxon>
        <taxon>Faecousia</taxon>
    </lineage>
</organism>
<comment type="similarity">
    <text evidence="1">Belongs to the flavoredoxin family.</text>
</comment>
<feature type="domain" description="Flavin reductase like" evidence="2">
    <location>
        <begin position="22"/>
        <end position="133"/>
    </location>
</feature>
<dbReference type="Pfam" id="PF01613">
    <property type="entry name" value="Flavin_Reduct"/>
    <property type="match status" value="1"/>
</dbReference>
<dbReference type="PANTHER" id="PTHR43567:SF5">
    <property type="entry name" value="HYPOTHETICAL CYTOSOLIC PROTEIN"/>
    <property type="match status" value="1"/>
</dbReference>
<evidence type="ECO:0000259" key="2">
    <source>
        <dbReference type="Pfam" id="PF01613"/>
    </source>
</evidence>
<dbReference type="GO" id="GO:0016646">
    <property type="term" value="F:oxidoreductase activity, acting on the CH-NH group of donors, NAD or NADP as acceptor"/>
    <property type="evidence" value="ECO:0007669"/>
    <property type="project" value="UniProtKB-ARBA"/>
</dbReference>
<dbReference type="InterPro" id="IPR012349">
    <property type="entry name" value="Split_barrel_FMN-bd"/>
</dbReference>